<dbReference type="PANTHER" id="PTHR10357">
    <property type="entry name" value="ALPHA-AMYLASE FAMILY MEMBER"/>
    <property type="match status" value="1"/>
</dbReference>
<keyword evidence="3 5" id="KW-0326">Glycosidase</keyword>
<reference evidence="5 6" key="1">
    <citation type="submission" date="2013-02" db="EMBL/GenBank/DDBJ databases">
        <title>Genome sequence of Clostridium saccharoperbutylacetonicum N1-4(HMT).</title>
        <authorList>
            <person name="Poehlein A."/>
            <person name="Daniel R."/>
        </authorList>
    </citation>
    <scope>NUCLEOTIDE SEQUENCE [LARGE SCALE GENOMIC DNA]</scope>
    <source>
        <strain evidence="6">N1-4(HMT)</strain>
    </source>
</reference>
<dbReference type="InterPro" id="IPR004185">
    <property type="entry name" value="Glyco_hydro_13_lg-like_dom"/>
</dbReference>
<evidence type="ECO:0000313" key="6">
    <source>
        <dbReference type="Proteomes" id="UP000011728"/>
    </source>
</evidence>
<dbReference type="STRING" id="36745.CLSAP_53290"/>
<evidence type="ECO:0000313" key="5">
    <source>
        <dbReference type="EMBL" id="AGF59311.1"/>
    </source>
</evidence>
<dbReference type="Pfam" id="PF00128">
    <property type="entry name" value="Alpha-amylase"/>
    <property type="match status" value="1"/>
</dbReference>
<feature type="domain" description="Glycosyl hydrolase family 13 catalytic" evidence="4">
    <location>
        <begin position="138"/>
        <end position="522"/>
    </location>
</feature>
<dbReference type="InterPro" id="IPR013780">
    <property type="entry name" value="Glyco_hydro_b"/>
</dbReference>
<dbReference type="CDD" id="cd02857">
    <property type="entry name" value="E_set_CDase_PDE_N"/>
    <property type="match status" value="1"/>
</dbReference>
<dbReference type="Gene3D" id="3.90.400.10">
    <property type="entry name" value="Oligo-1,6-glucosidase, Domain 2"/>
    <property type="match status" value="1"/>
</dbReference>
<evidence type="ECO:0000256" key="2">
    <source>
        <dbReference type="ARBA" id="ARBA00022801"/>
    </source>
</evidence>
<dbReference type="eggNOG" id="COG0366">
    <property type="taxonomic scope" value="Bacteria"/>
</dbReference>
<dbReference type="EC" id="3.2.1.1" evidence="5"/>
<evidence type="ECO:0000259" key="4">
    <source>
        <dbReference type="SMART" id="SM00642"/>
    </source>
</evidence>
<dbReference type="CDD" id="cd11338">
    <property type="entry name" value="AmyAc_CMD"/>
    <property type="match status" value="1"/>
</dbReference>
<dbReference type="SUPFAM" id="SSF51445">
    <property type="entry name" value="(Trans)glycosidases"/>
    <property type="match status" value="1"/>
</dbReference>
<dbReference type="Gene3D" id="3.20.20.80">
    <property type="entry name" value="Glycosidases"/>
    <property type="match status" value="1"/>
</dbReference>
<dbReference type="GO" id="GO:0051060">
    <property type="term" value="F:pullulanase activity"/>
    <property type="evidence" value="ECO:0007669"/>
    <property type="project" value="UniProtKB-EC"/>
</dbReference>
<comment type="similarity">
    <text evidence="1">Belongs to the glycosyl hydrolase 13 family.</text>
</comment>
<keyword evidence="6" id="KW-1185">Reference proteome</keyword>
<keyword evidence="2 5" id="KW-0378">Hydrolase</keyword>
<gene>
    <name evidence="5" type="primary">amyB</name>
    <name evidence="5" type="ORF">Cspa_c55800</name>
</gene>
<organism evidence="5 6">
    <name type="scientific">Clostridium saccharoperbutylacetonicum N1-4(HMT)</name>
    <dbReference type="NCBI Taxonomy" id="931276"/>
    <lineage>
        <taxon>Bacteria</taxon>
        <taxon>Bacillati</taxon>
        <taxon>Bacillota</taxon>
        <taxon>Clostridia</taxon>
        <taxon>Eubacteriales</taxon>
        <taxon>Clostridiaceae</taxon>
        <taxon>Clostridium</taxon>
    </lineage>
</organism>
<dbReference type="Gene3D" id="2.60.40.10">
    <property type="entry name" value="Immunoglobulins"/>
    <property type="match status" value="1"/>
</dbReference>
<dbReference type="GO" id="GO:0004556">
    <property type="term" value="F:alpha-amylase activity"/>
    <property type="evidence" value="ECO:0007669"/>
    <property type="project" value="UniProtKB-EC"/>
</dbReference>
<proteinExistence type="inferred from homology"/>
<name>M1MXQ5_9CLOT</name>
<dbReference type="HOGENOM" id="CLU_006462_6_4_9"/>
<dbReference type="SMART" id="SM00642">
    <property type="entry name" value="Aamy"/>
    <property type="match status" value="1"/>
</dbReference>
<evidence type="ECO:0000256" key="3">
    <source>
        <dbReference type="ARBA" id="ARBA00023295"/>
    </source>
</evidence>
<dbReference type="GO" id="GO:0005975">
    <property type="term" value="P:carbohydrate metabolic process"/>
    <property type="evidence" value="ECO:0007669"/>
    <property type="project" value="InterPro"/>
</dbReference>
<sequence length="613" mass="71203">MDGIQVIHDSQSIKFRRPFGAVEVGQKVKIAINVDKEIVVAIELIQFDGTRLNMGMQKEYLNNGEFRYSVEIDTSDALGLLEYYFILIDGYDRLYYGNNDEHLGGVGQIYNHNPVPYQITVYEKSHIPDWYKEGVIYQILLDRFYNGNDDKTINSPKENSFIYGRWDDSPMYIKDNFGRIVRWDFYGGNLKGVIKKLDYIKTLGANIIQLSPVFKSPSCHKYDTANYEIVDEMFGTNDDFKELCEVANSKGIKIILDIVLGYTSSDSKYFNRLGNYDEVGAYNSPNSRYYGWYKFTRYPYQYESWWGINERPSIDSMQEGYIDYIARNNDSIIKKWINLGASGWKLNVIDELSDKFIEFIRNEMDEFGRDAVLIGDIWEDASNKVSYSKKRSYLNGKEVQAATNYPIRESLINFIKGYIKSDKFKKKFMSLYENYPIESFFGNVNIVSTNDTERILTVLDNSIALLRLLVVIQFTLPGVPLIYYGDETGIKGGKEPDNRKSYPWGKEDKNLIDFYSKLIGIRNNEESLKKGDITFFKTDEDVLAFERNYENEKILVLVNVSKEIKLIKSVDFNGVYINLFDGSEKYKFSGEDSIVTVFQNNFKILKKCNYRDK</sequence>
<dbReference type="InterPro" id="IPR017853">
    <property type="entry name" value="GH"/>
</dbReference>
<dbReference type="InterPro" id="IPR006047">
    <property type="entry name" value="GH13_cat_dom"/>
</dbReference>
<dbReference type="Gene3D" id="2.60.40.1180">
    <property type="entry name" value="Golgi alpha-mannosidase II"/>
    <property type="match status" value="1"/>
</dbReference>
<protein>
    <submittedName>
        <fullName evidence="5">Amylopullulanase AmyB</fullName>
        <ecNumber evidence="5">3.2.1.1</ecNumber>
        <ecNumber evidence="5">3.2.1.41</ecNumber>
    </submittedName>
</protein>
<accession>M1MXQ5</accession>
<evidence type="ECO:0000256" key="1">
    <source>
        <dbReference type="ARBA" id="ARBA00008061"/>
    </source>
</evidence>
<dbReference type="PATRIC" id="fig|931276.5.peg.5626"/>
<dbReference type="InterPro" id="IPR013783">
    <property type="entry name" value="Ig-like_fold"/>
</dbReference>
<dbReference type="EC" id="3.2.1.41" evidence="5"/>
<dbReference type="SUPFAM" id="SSF51011">
    <property type="entry name" value="Glycosyl hydrolase domain"/>
    <property type="match status" value="1"/>
</dbReference>
<dbReference type="PANTHER" id="PTHR10357:SF210">
    <property type="entry name" value="MALTODEXTRIN GLUCOSIDASE"/>
    <property type="match status" value="1"/>
</dbReference>
<dbReference type="KEGG" id="csr:Cspa_c55800"/>
<dbReference type="EMBL" id="CP004121">
    <property type="protein sequence ID" value="AGF59311.1"/>
    <property type="molecule type" value="Genomic_DNA"/>
</dbReference>
<dbReference type="Proteomes" id="UP000011728">
    <property type="component" value="Chromosome"/>
</dbReference>
<dbReference type="OrthoDB" id="9805159at2"/>
<dbReference type="AlphaFoldDB" id="M1MXQ5"/>
<dbReference type="InterPro" id="IPR045857">
    <property type="entry name" value="O16G_dom_2"/>
</dbReference>
<dbReference type="RefSeq" id="WP_015395618.1">
    <property type="nucleotide sequence ID" value="NC_020291.1"/>
</dbReference>